<evidence type="ECO:0000256" key="6">
    <source>
        <dbReference type="ARBA" id="ARBA00023244"/>
    </source>
</evidence>
<evidence type="ECO:0000256" key="2">
    <source>
        <dbReference type="ARBA" id="ARBA00005916"/>
    </source>
</evidence>
<dbReference type="Proteomes" id="UP001201273">
    <property type="component" value="Unassembled WGS sequence"/>
</dbReference>
<dbReference type="InterPro" id="IPR036453">
    <property type="entry name" value="GluRdtase_dimer_dom_sf"/>
</dbReference>
<dbReference type="PROSITE" id="PS00747">
    <property type="entry name" value="GLUTR"/>
    <property type="match status" value="1"/>
</dbReference>
<dbReference type="InterPro" id="IPR015895">
    <property type="entry name" value="4pyrrol_synth_GluRdtase_N"/>
</dbReference>
<feature type="active site" description="Nucleophile" evidence="8">
    <location>
        <position position="50"/>
    </location>
</feature>
<evidence type="ECO:0000256" key="5">
    <source>
        <dbReference type="ARBA" id="ARBA00023002"/>
    </source>
</evidence>
<feature type="binding site" evidence="8">
    <location>
        <position position="118"/>
    </location>
    <ligand>
        <name>substrate</name>
    </ligand>
</feature>
<feature type="domain" description="Tetrapyrrole biosynthesis glutamyl-tRNA reductase dimerisation" evidence="10">
    <location>
        <begin position="319"/>
        <end position="410"/>
    </location>
</feature>
<dbReference type="RefSeq" id="WP_233051171.1">
    <property type="nucleotide sequence ID" value="NZ_JAIMJA010000002.1"/>
</dbReference>
<evidence type="ECO:0000256" key="4">
    <source>
        <dbReference type="ARBA" id="ARBA00022857"/>
    </source>
</evidence>
<evidence type="ECO:0000256" key="7">
    <source>
        <dbReference type="ARBA" id="ARBA00047464"/>
    </source>
</evidence>
<evidence type="ECO:0000259" key="10">
    <source>
        <dbReference type="Pfam" id="PF00745"/>
    </source>
</evidence>
<reference evidence="13 14" key="1">
    <citation type="journal article" date="2022" name="Environ. Microbiol. Rep.">
        <title>Eco-phylogenetic analyses reveal divergent evolution of vitamin B12 metabolism in the marine bacterial family 'Psychromonadaceae'.</title>
        <authorList>
            <person name="Jin X."/>
            <person name="Yang Y."/>
            <person name="Cao H."/>
            <person name="Gao B."/>
            <person name="Zhao Z."/>
        </authorList>
    </citation>
    <scope>NUCLEOTIDE SEQUENCE [LARGE SCALE GENOMIC DNA]</scope>
    <source>
        <strain evidence="13 14">MKS20</strain>
    </source>
</reference>
<evidence type="ECO:0000313" key="13">
    <source>
        <dbReference type="EMBL" id="MCE2593565.1"/>
    </source>
</evidence>
<evidence type="ECO:0000256" key="8">
    <source>
        <dbReference type="HAMAP-Rule" id="MF_00087"/>
    </source>
</evidence>
<organism evidence="13 14">
    <name type="scientific">Motilimonas cestriensis</name>
    <dbReference type="NCBI Taxonomy" id="2742685"/>
    <lineage>
        <taxon>Bacteria</taxon>
        <taxon>Pseudomonadati</taxon>
        <taxon>Pseudomonadota</taxon>
        <taxon>Gammaproteobacteria</taxon>
        <taxon>Alteromonadales</taxon>
        <taxon>Alteromonadales genera incertae sedis</taxon>
        <taxon>Motilimonas</taxon>
    </lineage>
</organism>
<comment type="caution">
    <text evidence="13">The sequence shown here is derived from an EMBL/GenBank/DDBJ whole genome shotgun (WGS) entry which is preliminary data.</text>
</comment>
<evidence type="ECO:0000259" key="11">
    <source>
        <dbReference type="Pfam" id="PF01488"/>
    </source>
</evidence>
<feature type="binding site" evidence="8">
    <location>
        <begin position="49"/>
        <end position="52"/>
    </location>
    <ligand>
        <name>substrate</name>
    </ligand>
</feature>
<proteinExistence type="inferred from homology"/>
<keyword evidence="5 8" id="KW-0560">Oxidoreductase</keyword>
<comment type="function">
    <text evidence="8">Catalyzes the NADPH-dependent reduction of glutamyl-tRNA(Glu) to glutamate 1-semialdehyde (GSA).</text>
</comment>
<dbReference type="GO" id="GO:0008883">
    <property type="term" value="F:glutamyl-tRNA reductase activity"/>
    <property type="evidence" value="ECO:0007669"/>
    <property type="project" value="UniProtKB-EC"/>
</dbReference>
<dbReference type="Pfam" id="PF05201">
    <property type="entry name" value="GlutR_N"/>
    <property type="match status" value="1"/>
</dbReference>
<dbReference type="InterPro" id="IPR006151">
    <property type="entry name" value="Shikm_DH/Glu-tRNA_Rdtase"/>
</dbReference>
<evidence type="ECO:0000256" key="3">
    <source>
        <dbReference type="ARBA" id="ARBA00012970"/>
    </source>
</evidence>
<evidence type="ECO:0000256" key="1">
    <source>
        <dbReference type="ARBA" id="ARBA00005059"/>
    </source>
</evidence>
<keyword evidence="14" id="KW-1185">Reference proteome</keyword>
<dbReference type="EC" id="1.2.1.70" evidence="3 8"/>
<evidence type="ECO:0000259" key="12">
    <source>
        <dbReference type="Pfam" id="PF05201"/>
    </source>
</evidence>
<feature type="site" description="Important for activity" evidence="8">
    <location>
        <position position="97"/>
    </location>
</feature>
<accession>A0ABS8W5J6</accession>
<feature type="domain" description="Glutamyl-tRNA reductase N-terminal" evidence="12">
    <location>
        <begin position="6"/>
        <end position="154"/>
    </location>
</feature>
<dbReference type="PANTHER" id="PTHR43013:SF1">
    <property type="entry name" value="GLUTAMYL-TRNA REDUCTASE"/>
    <property type="match status" value="1"/>
</dbReference>
<dbReference type="InterPro" id="IPR000343">
    <property type="entry name" value="4pyrrol_synth_GluRdtase"/>
</dbReference>
<dbReference type="InterPro" id="IPR015896">
    <property type="entry name" value="4pyrrol_synth_GluRdtase_dimer"/>
</dbReference>
<dbReference type="SUPFAM" id="SSF69075">
    <property type="entry name" value="Glutamyl tRNA-reductase dimerization domain"/>
    <property type="match status" value="1"/>
</dbReference>
<feature type="domain" description="Quinate/shikimate 5-dehydrogenase/glutamyl-tRNA reductase" evidence="11">
    <location>
        <begin position="170"/>
        <end position="304"/>
    </location>
</feature>
<dbReference type="InterPro" id="IPR036291">
    <property type="entry name" value="NAD(P)-bd_dom_sf"/>
</dbReference>
<feature type="binding site" evidence="8">
    <location>
        <position position="107"/>
    </location>
    <ligand>
        <name>substrate</name>
    </ligand>
</feature>
<dbReference type="EMBL" id="JAIMJA010000002">
    <property type="protein sequence ID" value="MCE2593565.1"/>
    <property type="molecule type" value="Genomic_DNA"/>
</dbReference>
<dbReference type="InterPro" id="IPR018214">
    <property type="entry name" value="GluRdtase_CS"/>
</dbReference>
<dbReference type="Gene3D" id="3.30.460.30">
    <property type="entry name" value="Glutamyl-tRNA reductase, N-terminal domain"/>
    <property type="match status" value="1"/>
</dbReference>
<comment type="domain">
    <text evidence="8">Possesses an unusual extended V-shaped dimeric structure with each monomer consisting of three distinct domains arranged along a curved 'spinal' alpha-helix. The N-terminal catalytic domain specifically recognizes the glutamate moiety of the substrate. The second domain is the NADPH-binding domain, and the third C-terminal domain is responsible for dimerization.</text>
</comment>
<sequence length="420" mass="46551">MTLFALGINHKTASVALREKLAFAPDAMASAHQQALTIEPLHELVIVSTCNRTELYGHIESGHEEQLLDWLCQFHHIDKAELRPYLYIYKQEQAIAHLIRVSSGLDSLVLGEPQILGQIKQAYGVSREVGAVFRILDKLFQHTFAVAKQIRSQTDIGANAVSVAYAAVNLSKQIFSELSDTKVLLIGAGETIELAAKHLVEQNVAKMFVANRTIERAELLSEQFGAKAITLGDIPQYLPQADIVISSTAAPLPILGKGAVETALKQRKHQPMLLVDIAVPRDIESEVAELNDAYLYTVDDLQGIIEQNMEARQKAAVDAERIVTARSKEFMAWLASLQSVNHIREYRQRSEQTRDLCVSQALAKLQQGGDVEAVIRELGFKLTNKLIHQPTVSLTEMARKGQQDKLETLCHSLGLSTHQD</sequence>
<feature type="binding site" evidence="8">
    <location>
        <begin position="187"/>
        <end position="192"/>
    </location>
    <ligand>
        <name>NADP(+)</name>
        <dbReference type="ChEBI" id="CHEBI:58349"/>
    </ligand>
</feature>
<dbReference type="HAMAP" id="MF_00087">
    <property type="entry name" value="Glu_tRNA_reductase"/>
    <property type="match status" value="1"/>
</dbReference>
<feature type="binding site" evidence="8">
    <location>
        <begin position="112"/>
        <end position="114"/>
    </location>
    <ligand>
        <name>substrate</name>
    </ligand>
</feature>
<comment type="subunit">
    <text evidence="8">Homodimer.</text>
</comment>
<dbReference type="SUPFAM" id="SSF69742">
    <property type="entry name" value="Glutamyl tRNA-reductase catalytic, N-terminal domain"/>
    <property type="match status" value="1"/>
</dbReference>
<dbReference type="PIRSF" id="PIRSF000445">
    <property type="entry name" value="4pyrrol_synth_GluRdtase"/>
    <property type="match status" value="1"/>
</dbReference>
<evidence type="ECO:0000256" key="9">
    <source>
        <dbReference type="RuleBase" id="RU000584"/>
    </source>
</evidence>
<dbReference type="Gene3D" id="3.40.50.720">
    <property type="entry name" value="NAD(P)-binding Rossmann-like Domain"/>
    <property type="match status" value="1"/>
</dbReference>
<dbReference type="Pfam" id="PF01488">
    <property type="entry name" value="Shikimate_DH"/>
    <property type="match status" value="1"/>
</dbReference>
<comment type="pathway">
    <text evidence="1 8 9">Porphyrin-containing compound metabolism; protoporphyrin-IX biosynthesis; 5-aminolevulinate from L-glutamyl-tRNA(Glu): step 1/2.</text>
</comment>
<keyword evidence="6 8" id="KW-0627">Porphyrin biosynthesis</keyword>
<keyword evidence="4 8" id="KW-0521">NADP</keyword>
<comment type="miscellaneous">
    <text evidence="8">During catalysis, the active site Cys acts as a nucleophile attacking the alpha-carbonyl group of tRNA-bound glutamate with the formation of a thioester intermediate between enzyme and glutamate, and the concomitant release of tRNA(Glu). The thioester intermediate is finally reduced by direct hydride transfer from NADPH, to form the product GSA.</text>
</comment>
<comment type="similarity">
    <text evidence="2 8 9">Belongs to the glutamyl-tRNA reductase family.</text>
</comment>
<name>A0ABS8W5J6_9GAMM</name>
<dbReference type="CDD" id="cd05213">
    <property type="entry name" value="NAD_bind_Glutamyl_tRNA_reduct"/>
    <property type="match status" value="1"/>
</dbReference>
<evidence type="ECO:0000313" key="14">
    <source>
        <dbReference type="Proteomes" id="UP001201273"/>
    </source>
</evidence>
<gene>
    <name evidence="8 13" type="primary">hemA</name>
    <name evidence="13" type="ORF">K6Y31_01880</name>
</gene>
<dbReference type="PANTHER" id="PTHR43013">
    <property type="entry name" value="GLUTAMYL-TRNA REDUCTASE"/>
    <property type="match status" value="1"/>
</dbReference>
<protein>
    <recommendedName>
        <fullName evidence="3 8">Glutamyl-tRNA reductase</fullName>
        <shortName evidence="8">GluTR</shortName>
        <ecNumber evidence="3 8">1.2.1.70</ecNumber>
    </recommendedName>
</protein>
<comment type="catalytic activity">
    <reaction evidence="7 8 9">
        <text>(S)-4-amino-5-oxopentanoate + tRNA(Glu) + NADP(+) = L-glutamyl-tRNA(Glu) + NADPH + H(+)</text>
        <dbReference type="Rhea" id="RHEA:12344"/>
        <dbReference type="Rhea" id="RHEA-COMP:9663"/>
        <dbReference type="Rhea" id="RHEA-COMP:9680"/>
        <dbReference type="ChEBI" id="CHEBI:15378"/>
        <dbReference type="ChEBI" id="CHEBI:57501"/>
        <dbReference type="ChEBI" id="CHEBI:57783"/>
        <dbReference type="ChEBI" id="CHEBI:58349"/>
        <dbReference type="ChEBI" id="CHEBI:78442"/>
        <dbReference type="ChEBI" id="CHEBI:78520"/>
        <dbReference type="EC" id="1.2.1.70"/>
    </reaction>
</comment>
<dbReference type="NCBIfam" id="TIGR01035">
    <property type="entry name" value="hemA"/>
    <property type="match status" value="1"/>
</dbReference>
<dbReference type="Pfam" id="PF00745">
    <property type="entry name" value="GlutR_dimer"/>
    <property type="match status" value="1"/>
</dbReference>
<dbReference type="InterPro" id="IPR036343">
    <property type="entry name" value="GluRdtase_N_sf"/>
</dbReference>
<dbReference type="SUPFAM" id="SSF51735">
    <property type="entry name" value="NAD(P)-binding Rossmann-fold domains"/>
    <property type="match status" value="1"/>
</dbReference>